<organism evidence="2 3">
    <name type="scientific">Salegentibacter salegens</name>
    <dbReference type="NCBI Taxonomy" id="143223"/>
    <lineage>
        <taxon>Bacteria</taxon>
        <taxon>Pseudomonadati</taxon>
        <taxon>Bacteroidota</taxon>
        <taxon>Flavobacteriia</taxon>
        <taxon>Flavobacteriales</taxon>
        <taxon>Flavobacteriaceae</taxon>
        <taxon>Salegentibacter</taxon>
    </lineage>
</organism>
<proteinExistence type="predicted"/>
<keyword evidence="3" id="KW-1185">Reference proteome</keyword>
<evidence type="ECO:0000256" key="1">
    <source>
        <dbReference type="SAM" id="SignalP"/>
    </source>
</evidence>
<dbReference type="EMBL" id="LT670848">
    <property type="protein sequence ID" value="SHM85078.1"/>
    <property type="molecule type" value="Genomic_DNA"/>
</dbReference>
<sequence>MKKSLLSVVLFSLFISFSANAQIDEDQTGAWYMYFWNTNFGESQWGVQGDIQYRNWDLGGDLEQLLIRGGLTYSPKNADVKFTLGYGNITSGEFGEGNNTSGESRIYQEALLAHKLSDRFYLTHRFRYEQRWVEDQDFRTRYRYNLFLNVPLNQKNLNKNAIYLAFYNEIFINGEREIGDGRSVELFDRNRFYSALGYALKDNLKVQAGYMTQTTNAVSKGQIQLSLHHTF</sequence>
<reference evidence="3" key="1">
    <citation type="submission" date="2016-11" db="EMBL/GenBank/DDBJ databases">
        <authorList>
            <person name="Varghese N."/>
            <person name="Submissions S."/>
        </authorList>
    </citation>
    <scope>NUCLEOTIDE SEQUENCE [LARGE SCALE GENOMIC DNA]</scope>
    <source>
        <strain evidence="3">ACAM 48</strain>
    </source>
</reference>
<dbReference type="AlphaFoldDB" id="A0A1M7M329"/>
<dbReference type="Pfam" id="PF10677">
    <property type="entry name" value="DUF2490"/>
    <property type="match status" value="1"/>
</dbReference>
<dbReference type="RefSeq" id="WP_079736592.1">
    <property type="nucleotide sequence ID" value="NZ_LT670848.1"/>
</dbReference>
<feature type="chain" id="PRO_5012907016" description="DUF2490 domain-containing protein" evidence="1">
    <location>
        <begin position="22"/>
        <end position="231"/>
    </location>
</feature>
<name>A0A1M7M329_9FLAO</name>
<evidence type="ECO:0000313" key="3">
    <source>
        <dbReference type="Proteomes" id="UP000190235"/>
    </source>
</evidence>
<keyword evidence="1" id="KW-0732">Signal</keyword>
<protein>
    <recommendedName>
        <fullName evidence="4">DUF2490 domain-containing protein</fullName>
    </recommendedName>
</protein>
<dbReference type="OrthoDB" id="1118734at2"/>
<evidence type="ECO:0008006" key="4">
    <source>
        <dbReference type="Google" id="ProtNLM"/>
    </source>
</evidence>
<dbReference type="STRING" id="143223.SAMN05878281_2254"/>
<feature type="signal peptide" evidence="1">
    <location>
        <begin position="1"/>
        <end position="21"/>
    </location>
</feature>
<gene>
    <name evidence="2" type="ORF">SAMN05878281_2254</name>
</gene>
<dbReference type="InterPro" id="IPR019619">
    <property type="entry name" value="DUF2490"/>
</dbReference>
<dbReference type="Proteomes" id="UP000190235">
    <property type="component" value="Chromosome I"/>
</dbReference>
<evidence type="ECO:0000313" key="2">
    <source>
        <dbReference type="EMBL" id="SHM85078.1"/>
    </source>
</evidence>
<accession>A0A1M7M329</accession>